<evidence type="ECO:0000256" key="1">
    <source>
        <dbReference type="SAM" id="MobiDB-lite"/>
    </source>
</evidence>
<feature type="compositionally biased region" description="Polar residues" evidence="1">
    <location>
        <begin position="189"/>
        <end position="199"/>
    </location>
</feature>
<dbReference type="Proteomes" id="UP000325755">
    <property type="component" value="Chromosome"/>
</dbReference>
<keyword evidence="3" id="KW-1185">Reference proteome</keyword>
<feature type="region of interest" description="Disordered" evidence="1">
    <location>
        <begin position="155"/>
        <end position="199"/>
    </location>
</feature>
<dbReference type="KEGG" id="mmob:F6R98_05170"/>
<evidence type="ECO:0000313" key="3">
    <source>
        <dbReference type="Proteomes" id="UP000325755"/>
    </source>
</evidence>
<gene>
    <name evidence="2" type="ORF">F6R98_05170</name>
</gene>
<organism evidence="2 3">
    <name type="scientific">Candidatus Methylospira mobilis</name>
    <dbReference type="NCBI Taxonomy" id="1808979"/>
    <lineage>
        <taxon>Bacteria</taxon>
        <taxon>Pseudomonadati</taxon>
        <taxon>Pseudomonadota</taxon>
        <taxon>Gammaproteobacteria</taxon>
        <taxon>Methylococcales</taxon>
        <taxon>Methylococcaceae</taxon>
        <taxon>Candidatus Methylospira</taxon>
    </lineage>
</organism>
<reference evidence="2 3" key="1">
    <citation type="submission" date="2019-09" db="EMBL/GenBank/DDBJ databases">
        <title>Ecophysiology of the spiral-shaped methanotroph Methylospira mobilis as revealed by the complete genome sequence.</title>
        <authorList>
            <person name="Oshkin I.Y."/>
            <person name="Dedysh S.N."/>
            <person name="Miroshnikov K."/>
            <person name="Danilova O.V."/>
            <person name="Hakobyan A."/>
            <person name="Liesack W."/>
        </authorList>
    </citation>
    <scope>NUCLEOTIDE SEQUENCE [LARGE SCALE GENOMIC DNA]</scope>
    <source>
        <strain evidence="2 3">Shm1</strain>
    </source>
</reference>
<feature type="compositionally biased region" description="Gly residues" evidence="1">
    <location>
        <begin position="161"/>
        <end position="180"/>
    </location>
</feature>
<dbReference type="PROSITE" id="PS51257">
    <property type="entry name" value="PROKAR_LIPOPROTEIN"/>
    <property type="match status" value="1"/>
</dbReference>
<dbReference type="InParanoid" id="A0A5Q0BDZ0"/>
<name>A0A5Q0BDZ0_9GAMM</name>
<dbReference type="AlphaFoldDB" id="A0A5Q0BDZ0"/>
<dbReference type="OrthoDB" id="5572192at2"/>
<sequence>MNFLKFGLIAIALSSSVTITGCDDGSGGNTPSVAKTEAKISGSVADHRGPVQEGRLEIKDKTGNGILNTTFTGGKYTVKIPANVTYPIVLTAYPTAGGVSSDPIKAVVTSPIAERMDISSVTTYIVDNAIALGGLSAENIAKASGGAIGMRQSQGVSAATGGSGGGAGNSGGGAGQGGHAGHNMEDMRSNTTGTSDQQQ</sequence>
<dbReference type="EMBL" id="CP044205">
    <property type="protein sequence ID" value="QFY42093.1"/>
    <property type="molecule type" value="Genomic_DNA"/>
</dbReference>
<accession>A0A5Q0BDZ0</accession>
<proteinExistence type="predicted"/>
<evidence type="ECO:0000313" key="2">
    <source>
        <dbReference type="EMBL" id="QFY42093.1"/>
    </source>
</evidence>
<protein>
    <submittedName>
        <fullName evidence="2">Uncharacterized protein</fullName>
    </submittedName>
</protein>